<dbReference type="RefSeq" id="WP_199111216.1">
    <property type="nucleotide sequence ID" value="NZ_JAHWXQ010000005.1"/>
</dbReference>
<proteinExistence type="predicted"/>
<dbReference type="EMBL" id="JAHWXQ010000005">
    <property type="protein sequence ID" value="MBW3366486.1"/>
    <property type="molecule type" value="Genomic_DNA"/>
</dbReference>
<reference evidence="1 2" key="1">
    <citation type="submission" date="2021-07" db="EMBL/GenBank/DDBJ databases">
        <authorList>
            <person name="Kim M.K."/>
        </authorList>
    </citation>
    <scope>NUCLEOTIDE SEQUENCE [LARGE SCALE GENOMIC DNA]</scope>
    <source>
        <strain evidence="1 2">HLY7-15</strain>
    </source>
</reference>
<dbReference type="Proteomes" id="UP000774935">
    <property type="component" value="Unassembled WGS sequence"/>
</dbReference>
<comment type="caution">
    <text evidence="1">The sequence shown here is derived from an EMBL/GenBank/DDBJ whole genome shotgun (WGS) entry which is preliminary data.</text>
</comment>
<gene>
    <name evidence="1" type="ORF">KYK27_15590</name>
</gene>
<protein>
    <submittedName>
        <fullName evidence="1">Uncharacterized protein</fullName>
    </submittedName>
</protein>
<organism evidence="1 2">
    <name type="scientific">Pontibacter populi</name>
    <dbReference type="NCBI Taxonomy" id="890055"/>
    <lineage>
        <taxon>Bacteria</taxon>
        <taxon>Pseudomonadati</taxon>
        <taxon>Bacteroidota</taxon>
        <taxon>Cytophagia</taxon>
        <taxon>Cytophagales</taxon>
        <taxon>Hymenobacteraceae</taxon>
        <taxon>Pontibacter</taxon>
    </lineage>
</organism>
<sequence>MQNYSTRLPSPKYLTAQSLFLEVNANRDKRLETYKSKQNYNKTYANQLAQELDADLSFYCESQREVDRLLDHINALKLQLVAQAMAAKLDQSIIQDFIKSKKLDVEMLGFYIEHFKSKLNTPTTPVN</sequence>
<name>A0ABS6XH91_9BACT</name>
<evidence type="ECO:0000313" key="2">
    <source>
        <dbReference type="Proteomes" id="UP000774935"/>
    </source>
</evidence>
<evidence type="ECO:0000313" key="1">
    <source>
        <dbReference type="EMBL" id="MBW3366486.1"/>
    </source>
</evidence>
<keyword evidence="2" id="KW-1185">Reference proteome</keyword>
<accession>A0ABS6XH91</accession>